<keyword evidence="16" id="KW-1185">Reference proteome</keyword>
<evidence type="ECO:0000313" key="15">
    <source>
        <dbReference type="EMBL" id="ABY72204.1"/>
    </source>
</evidence>
<keyword evidence="9 13" id="KW-0472">Membrane</keyword>
<dbReference type="InterPro" id="IPR013833">
    <property type="entry name" value="Cyt_c_oxidase_su3_a-hlx"/>
</dbReference>
<evidence type="ECO:0000256" key="10">
    <source>
        <dbReference type="ARBA" id="ARBA00031400"/>
    </source>
</evidence>
<keyword evidence="6 13" id="KW-0812">Transmembrane</keyword>
<evidence type="ECO:0000313" key="16">
    <source>
        <dbReference type="Proteomes" id="UP000000796"/>
    </source>
</evidence>
<evidence type="ECO:0000256" key="8">
    <source>
        <dbReference type="ARBA" id="ARBA00022989"/>
    </source>
</evidence>
<evidence type="ECO:0000256" key="5">
    <source>
        <dbReference type="ARBA" id="ARBA00022475"/>
    </source>
</evidence>
<dbReference type="Gene3D" id="1.10.287.70">
    <property type="match status" value="1"/>
</dbReference>
<evidence type="ECO:0000256" key="9">
    <source>
        <dbReference type="ARBA" id="ARBA00023136"/>
    </source>
</evidence>
<gene>
    <name evidence="15" type="ordered locus">RrIowa_0295</name>
</gene>
<dbReference type="KEGG" id="rrj:RrIowa_0295"/>
<keyword evidence="5" id="KW-1003">Cell membrane</keyword>
<feature type="transmembrane region" description="Helical" evidence="13">
    <location>
        <begin position="204"/>
        <end position="224"/>
    </location>
</feature>
<dbReference type="FunFam" id="1.10.287.70:FF:000082">
    <property type="entry name" value="Cytochrome c oxidase subunit 3"/>
    <property type="match status" value="1"/>
</dbReference>
<protein>
    <recommendedName>
        <fullName evidence="4">Probable cytochrome c oxidase subunit 3</fullName>
        <ecNumber evidence="3">7.1.1.9</ecNumber>
    </recommendedName>
    <alternativeName>
        <fullName evidence="10">Cytochrome aa3 subunit 3</fullName>
    </alternativeName>
    <alternativeName>
        <fullName evidence="11">Cytochrome c oxidase polypeptide III</fullName>
    </alternativeName>
</protein>
<keyword evidence="15" id="KW-0560">Oxidoreductase</keyword>
<dbReference type="GO" id="GO:0016491">
    <property type="term" value="F:oxidoreductase activity"/>
    <property type="evidence" value="ECO:0007669"/>
    <property type="project" value="UniProtKB-KW"/>
</dbReference>
<dbReference type="Proteomes" id="UP000000796">
    <property type="component" value="Chromosome"/>
</dbReference>
<dbReference type="GO" id="GO:0045277">
    <property type="term" value="C:respiratory chain complex IV"/>
    <property type="evidence" value="ECO:0007669"/>
    <property type="project" value="UniProtKB-ARBA"/>
</dbReference>
<evidence type="ECO:0000256" key="12">
    <source>
        <dbReference type="ARBA" id="ARBA00047816"/>
    </source>
</evidence>
<feature type="domain" description="Heme-copper oxidase subunit III family profile" evidence="14">
    <location>
        <begin position="40"/>
        <end position="308"/>
    </location>
</feature>
<dbReference type="PROSITE" id="PS50253">
    <property type="entry name" value="COX3"/>
    <property type="match status" value="1"/>
</dbReference>
<comment type="catalytic activity">
    <reaction evidence="12">
        <text>4 Fe(II)-[cytochrome c] + O2 + 8 H(+)(in) = 4 Fe(III)-[cytochrome c] + 2 H2O + 4 H(+)(out)</text>
        <dbReference type="Rhea" id="RHEA:11436"/>
        <dbReference type="Rhea" id="RHEA-COMP:10350"/>
        <dbReference type="Rhea" id="RHEA-COMP:14399"/>
        <dbReference type="ChEBI" id="CHEBI:15377"/>
        <dbReference type="ChEBI" id="CHEBI:15378"/>
        <dbReference type="ChEBI" id="CHEBI:15379"/>
        <dbReference type="ChEBI" id="CHEBI:29033"/>
        <dbReference type="ChEBI" id="CHEBI:29034"/>
        <dbReference type="EC" id="7.1.1.9"/>
    </reaction>
</comment>
<reference evidence="15 16" key="1">
    <citation type="journal article" date="2008" name="Infect. Immun.">
        <title>Genomic comparison of virulent Rickettsia rickettsii Sheila Smith and avirulent Rickettsia rickettsii Iowa.</title>
        <authorList>
            <person name="Ellison D.W."/>
            <person name="Clark T.R."/>
            <person name="Sturdevant D.E."/>
            <person name="Virtaneva K."/>
            <person name="Porcella S.F."/>
            <person name="Hackstadt T."/>
        </authorList>
    </citation>
    <scope>NUCLEOTIDE SEQUENCE [LARGE SCALE GENOMIC DNA]</scope>
    <source>
        <strain evidence="15 16">Iowa</strain>
    </source>
</reference>
<name>B0BWH8_RICRO</name>
<feature type="transmembrane region" description="Helical" evidence="13">
    <location>
        <begin position="286"/>
        <end position="306"/>
    </location>
</feature>
<accession>B0BWH8</accession>
<feature type="transmembrane region" description="Helical" evidence="13">
    <location>
        <begin position="117"/>
        <end position="140"/>
    </location>
</feature>
<dbReference type="InterPro" id="IPR000298">
    <property type="entry name" value="Cyt_c_oxidase-like_su3"/>
</dbReference>
<feature type="transmembrane region" description="Helical" evidence="13">
    <location>
        <begin position="76"/>
        <end position="96"/>
    </location>
</feature>
<dbReference type="eggNOG" id="COG1845">
    <property type="taxonomic scope" value="Bacteria"/>
</dbReference>
<proteinExistence type="inferred from homology"/>
<dbReference type="EC" id="7.1.1.9" evidence="3"/>
<keyword evidence="7" id="KW-1278">Translocase</keyword>
<dbReference type="PANTHER" id="PTHR11403:SF7">
    <property type="entry name" value="CYTOCHROME C OXIDASE SUBUNIT 3"/>
    <property type="match status" value="1"/>
</dbReference>
<feature type="transmembrane region" description="Helical" evidence="13">
    <location>
        <begin position="244"/>
        <end position="265"/>
    </location>
</feature>
<comment type="subcellular location">
    <subcellularLocation>
        <location evidence="1">Cell membrane</location>
        <topology evidence="1">Multi-pass membrane protein</topology>
    </subcellularLocation>
</comment>
<dbReference type="GO" id="GO:0005886">
    <property type="term" value="C:plasma membrane"/>
    <property type="evidence" value="ECO:0007669"/>
    <property type="project" value="UniProtKB-SubCell"/>
</dbReference>
<dbReference type="InterPro" id="IPR035973">
    <property type="entry name" value="Cyt_c_oxidase_su3-like_sf"/>
</dbReference>
<evidence type="ECO:0000256" key="6">
    <source>
        <dbReference type="ARBA" id="ARBA00022692"/>
    </source>
</evidence>
<dbReference type="GO" id="GO:0004129">
    <property type="term" value="F:cytochrome-c oxidase activity"/>
    <property type="evidence" value="ECO:0007669"/>
    <property type="project" value="UniProtKB-EC"/>
</dbReference>
<evidence type="ECO:0000256" key="13">
    <source>
        <dbReference type="SAM" id="Phobius"/>
    </source>
</evidence>
<dbReference type="Gene3D" id="1.20.120.80">
    <property type="entry name" value="Cytochrome c oxidase, subunit III, four-helix bundle"/>
    <property type="match status" value="1"/>
</dbReference>
<feature type="transmembrane region" description="Helical" evidence="13">
    <location>
        <begin position="174"/>
        <end position="192"/>
    </location>
</feature>
<evidence type="ECO:0000256" key="7">
    <source>
        <dbReference type="ARBA" id="ARBA00022967"/>
    </source>
</evidence>
<evidence type="ECO:0000256" key="11">
    <source>
        <dbReference type="ARBA" id="ARBA00031625"/>
    </source>
</evidence>
<dbReference type="EMBL" id="CP000766">
    <property type="protein sequence ID" value="ABY72204.1"/>
    <property type="molecule type" value="Genomic_DNA"/>
</dbReference>
<dbReference type="SUPFAM" id="SSF81452">
    <property type="entry name" value="Cytochrome c oxidase subunit III-like"/>
    <property type="match status" value="1"/>
</dbReference>
<comment type="similarity">
    <text evidence="2">Belongs to the cytochrome c oxidase subunit 3 family.</text>
</comment>
<dbReference type="CDD" id="cd01665">
    <property type="entry name" value="Cyt_c_Oxidase_III"/>
    <property type="match status" value="1"/>
</dbReference>
<feature type="transmembrane region" description="Helical" evidence="13">
    <location>
        <begin position="52"/>
        <end position="70"/>
    </location>
</feature>
<evidence type="ECO:0000259" key="14">
    <source>
        <dbReference type="PROSITE" id="PS50253"/>
    </source>
</evidence>
<dbReference type="Pfam" id="PF00510">
    <property type="entry name" value="COX3"/>
    <property type="match status" value="1"/>
</dbReference>
<dbReference type="AlphaFoldDB" id="B0BWH8"/>
<evidence type="ECO:0000256" key="2">
    <source>
        <dbReference type="ARBA" id="ARBA00010581"/>
    </source>
</evidence>
<organism evidence="15 16">
    <name type="scientific">Rickettsia rickettsii (strain Iowa)</name>
    <dbReference type="NCBI Taxonomy" id="452659"/>
    <lineage>
        <taxon>Bacteria</taxon>
        <taxon>Pseudomonadati</taxon>
        <taxon>Pseudomonadota</taxon>
        <taxon>Alphaproteobacteria</taxon>
        <taxon>Rickettsiales</taxon>
        <taxon>Rickettsiaceae</taxon>
        <taxon>Rickettsieae</taxon>
        <taxon>Rickettsia</taxon>
        <taxon>spotted fever group</taxon>
    </lineage>
</organism>
<dbReference type="GO" id="GO:0019646">
    <property type="term" value="P:aerobic electron transport chain"/>
    <property type="evidence" value="ECO:0007669"/>
    <property type="project" value="InterPro"/>
</dbReference>
<reference evidence="15 16" key="2">
    <citation type="journal article" date="2015" name="Infect. Immun.">
        <title>Comparative genome sequencing of Rickettsia rickettsii strains that differ in virulence.</title>
        <authorList>
            <person name="Clark T.R."/>
            <person name="Noriea N.F."/>
            <person name="Bublitz D.C."/>
            <person name="Ellison D.W."/>
            <person name="Martens C."/>
            <person name="Lutter E.I."/>
            <person name="Hackstadt T."/>
        </authorList>
    </citation>
    <scope>NUCLEOTIDE SEQUENCE [LARGE SCALE GENOMIC DNA]</scope>
    <source>
        <strain evidence="15 16">Iowa</strain>
    </source>
</reference>
<dbReference type="InterPro" id="IPR033945">
    <property type="entry name" value="Cyt_c_oxase_su3_dom"/>
</dbReference>
<keyword evidence="8 13" id="KW-1133">Transmembrane helix</keyword>
<evidence type="ECO:0000256" key="3">
    <source>
        <dbReference type="ARBA" id="ARBA00012949"/>
    </source>
</evidence>
<dbReference type="HOGENOM" id="CLU_044071_0_0_5"/>
<dbReference type="InterPro" id="IPR024791">
    <property type="entry name" value="Cyt_c/ubiquinol_Oxase_su3"/>
</dbReference>
<evidence type="ECO:0000256" key="4">
    <source>
        <dbReference type="ARBA" id="ARBA00022347"/>
    </source>
</evidence>
<evidence type="ECO:0000256" key="1">
    <source>
        <dbReference type="ARBA" id="ARBA00004651"/>
    </source>
</evidence>
<dbReference type="PANTHER" id="PTHR11403">
    <property type="entry name" value="CYTOCHROME C OXIDASE SUBUNIT III"/>
    <property type="match status" value="1"/>
</dbReference>
<sequence length="308" mass="35034">MRIADYFCSLLLVIIRKYKITICNNMSQKIILNNSYSITKSHLFHIVDPSPWPVLTSFALLLLVIGGVSFMHGYKFNIYILSAGVISVGYCLYSWWRDIVKEGIVEHQHTSPVRKGLQIGMALFILTEIVFFGVFFASFLKSSLSPVGLLDGVWVVKQGIWPPPTIKTFEPFDIPFINTLILLLSGTTVTWAHYALEEKNQKDCVTALALTILLGIFFTTMQAYEYYNAAFKFTDGIYASNFYLATGFHGAHVIIGTIFLIICYFRAKRGDFTTEGNGHLGFECAAWYWHFVDVVWLFLFTFVYIFGS</sequence>
<dbReference type="FunFam" id="1.20.120.80:FF:000003">
    <property type="entry name" value="Cytochrome c oxidase subunit 3"/>
    <property type="match status" value="1"/>
</dbReference>